<gene>
    <name evidence="2" type="ORF">N0V89_008150</name>
</gene>
<keyword evidence="3" id="KW-1185">Reference proteome</keyword>
<accession>A0A9W9C8B0</accession>
<dbReference type="AlphaFoldDB" id="A0A9W9C8B0"/>
<dbReference type="Proteomes" id="UP001140513">
    <property type="component" value="Unassembled WGS sequence"/>
</dbReference>
<proteinExistence type="predicted"/>
<feature type="region of interest" description="Disordered" evidence="1">
    <location>
        <begin position="608"/>
        <end position="650"/>
    </location>
</feature>
<evidence type="ECO:0000313" key="2">
    <source>
        <dbReference type="EMBL" id="KAJ4349534.1"/>
    </source>
</evidence>
<feature type="compositionally biased region" description="Polar residues" evidence="1">
    <location>
        <begin position="623"/>
        <end position="639"/>
    </location>
</feature>
<dbReference type="GeneID" id="80911680"/>
<protein>
    <submittedName>
        <fullName evidence="2">Uncharacterized protein</fullName>
    </submittedName>
</protein>
<dbReference type="RefSeq" id="XP_056068464.1">
    <property type="nucleotide sequence ID" value="XM_056216908.1"/>
</dbReference>
<evidence type="ECO:0000313" key="3">
    <source>
        <dbReference type="Proteomes" id="UP001140513"/>
    </source>
</evidence>
<sequence>MQTEDARKRRDFIESNNLSKVIWGYEHGDVVCAQYHPKGLEGGMMAELDSHAPTKENPTPLKDRFSPWHACGPDYERYSQGMKRTSHLTLEGCVLRLAPGNMGHEAAARQWEEVFGVGRSRDLLAFTNARLGFIRGQEGEREGLVSVTVGVNGTKQFQDILDRASKAGLCGDGWINICGIRWYFVLTGHDQAKLSIHYLLNERLIHVEDQLSMHPLLPKPSGRQKKPWAVPQLPNPTLAKINAKTMAPKTRLQRACSPLEKPRVDLTHAYLMKYGTIPKYLNIASTSTGTPNSRPNIFTPCSGPRTSGPNDELKFAISMLPYSMKYGTDGAHTYMSNAPPSPSQLSLKDFENAARHYRLSAQLYQNSARSAVRRRTPRPAYHKEVNSLYALPYPSLIPFKLNPTANAWALFSKDYKSEELDHFDIITSSTPTDRFQNQECRASPIVINATRLAAEKIIERMAEFASVKPTGPGRASVQAAKAAANTAANKTSPISIVNNEEFVEMPRPAKPGLKRSATDPPSEHKEKRVRFAVDERSSTMLNEELEKAFVRYQEQRSEMLHNKERAARDADMEKRDLACASATTTNTGGPIGRSPKLFGENENITWSVGTENVPENAPIPETPSDNAPTADVSSTSSTVPAARTGGTGET</sequence>
<name>A0A9W9C8B0_9PLEO</name>
<dbReference type="OrthoDB" id="4179687at2759"/>
<reference evidence="2" key="1">
    <citation type="submission" date="2022-10" db="EMBL/GenBank/DDBJ databases">
        <title>Tapping the CABI collections for fungal endophytes: first genome assemblies for Collariella, Neodidymelliopsis, Ascochyta clinopodiicola, Didymella pomorum, Didymosphaeria variabile, Neocosmospora piperis and Neocucurbitaria cava.</title>
        <authorList>
            <person name="Hill R."/>
        </authorList>
    </citation>
    <scope>NUCLEOTIDE SEQUENCE</scope>
    <source>
        <strain evidence="2">IMI 356815</strain>
    </source>
</reference>
<evidence type="ECO:0000256" key="1">
    <source>
        <dbReference type="SAM" id="MobiDB-lite"/>
    </source>
</evidence>
<organism evidence="2 3">
    <name type="scientific">Didymosphaeria variabile</name>
    <dbReference type="NCBI Taxonomy" id="1932322"/>
    <lineage>
        <taxon>Eukaryota</taxon>
        <taxon>Fungi</taxon>
        <taxon>Dikarya</taxon>
        <taxon>Ascomycota</taxon>
        <taxon>Pezizomycotina</taxon>
        <taxon>Dothideomycetes</taxon>
        <taxon>Pleosporomycetidae</taxon>
        <taxon>Pleosporales</taxon>
        <taxon>Massarineae</taxon>
        <taxon>Didymosphaeriaceae</taxon>
        <taxon>Didymosphaeria</taxon>
    </lineage>
</organism>
<comment type="caution">
    <text evidence="2">The sequence shown here is derived from an EMBL/GenBank/DDBJ whole genome shotgun (WGS) entry which is preliminary data.</text>
</comment>
<dbReference type="EMBL" id="JAPEUX010000006">
    <property type="protein sequence ID" value="KAJ4349534.1"/>
    <property type="molecule type" value="Genomic_DNA"/>
</dbReference>
<feature type="region of interest" description="Disordered" evidence="1">
    <location>
        <begin position="507"/>
        <end position="527"/>
    </location>
</feature>